<evidence type="ECO:0000259" key="4">
    <source>
        <dbReference type="PROSITE" id="PS50995"/>
    </source>
</evidence>
<evidence type="ECO:0000313" key="5">
    <source>
        <dbReference type="EMBL" id="KRQ09902.1"/>
    </source>
</evidence>
<keyword evidence="1" id="KW-0805">Transcription regulation</keyword>
<reference evidence="5 6" key="1">
    <citation type="submission" date="2015-09" db="EMBL/GenBank/DDBJ databases">
        <title>Draft Genome Sequence of Bradyrhizobium manausense Strain BR 3351T, a Novel Symbiotic Nitrogen-Fixing Alphaproteobacterium Isolated from Brazilian Amazon Rain Forest.</title>
        <authorList>
            <person name="De Araujo J.L."/>
            <person name="Zilli J.E."/>
        </authorList>
    </citation>
    <scope>NUCLEOTIDE SEQUENCE [LARGE SCALE GENOMIC DNA]</scope>
    <source>
        <strain evidence="5 6">BR3351</strain>
    </source>
</reference>
<dbReference type="Gene3D" id="1.10.10.10">
    <property type="entry name" value="Winged helix-like DNA-binding domain superfamily/Winged helix DNA-binding domain"/>
    <property type="match status" value="1"/>
</dbReference>
<dbReference type="PROSITE" id="PS50995">
    <property type="entry name" value="HTH_MARR_2"/>
    <property type="match status" value="1"/>
</dbReference>
<organism evidence="5 6">
    <name type="scientific">Bradyrhizobium manausense</name>
    <dbReference type="NCBI Taxonomy" id="989370"/>
    <lineage>
        <taxon>Bacteria</taxon>
        <taxon>Pseudomonadati</taxon>
        <taxon>Pseudomonadota</taxon>
        <taxon>Alphaproteobacteria</taxon>
        <taxon>Hyphomicrobiales</taxon>
        <taxon>Nitrobacteraceae</taxon>
        <taxon>Bradyrhizobium</taxon>
    </lineage>
</organism>
<dbReference type="AlphaFoldDB" id="A0A0R3DNA8"/>
<dbReference type="InterPro" id="IPR000835">
    <property type="entry name" value="HTH_MarR-typ"/>
</dbReference>
<dbReference type="InterPro" id="IPR036388">
    <property type="entry name" value="WH-like_DNA-bd_sf"/>
</dbReference>
<protein>
    <submittedName>
        <fullName evidence="5">MarR family transcriptional regulator</fullName>
    </submittedName>
</protein>
<dbReference type="RefSeq" id="WP_057749986.1">
    <property type="nucleotide sequence ID" value="NZ_LJYG01000087.1"/>
</dbReference>
<comment type="caution">
    <text evidence="5">The sequence shown here is derived from an EMBL/GenBank/DDBJ whole genome shotgun (WGS) entry which is preliminary data.</text>
</comment>
<dbReference type="PRINTS" id="PR00598">
    <property type="entry name" value="HTHMARR"/>
</dbReference>
<dbReference type="PANTHER" id="PTHR42756">
    <property type="entry name" value="TRANSCRIPTIONAL REGULATOR, MARR"/>
    <property type="match status" value="1"/>
</dbReference>
<keyword evidence="3" id="KW-0804">Transcription</keyword>
<evidence type="ECO:0000256" key="2">
    <source>
        <dbReference type="ARBA" id="ARBA00023125"/>
    </source>
</evidence>
<dbReference type="SUPFAM" id="SSF46785">
    <property type="entry name" value="Winged helix' DNA-binding domain"/>
    <property type="match status" value="1"/>
</dbReference>
<evidence type="ECO:0000256" key="3">
    <source>
        <dbReference type="ARBA" id="ARBA00023163"/>
    </source>
</evidence>
<dbReference type="Proteomes" id="UP000051936">
    <property type="component" value="Unassembled WGS sequence"/>
</dbReference>
<keyword evidence="2" id="KW-0238">DNA-binding</keyword>
<evidence type="ECO:0000256" key="1">
    <source>
        <dbReference type="ARBA" id="ARBA00023015"/>
    </source>
</evidence>
<feature type="domain" description="HTH marR-type" evidence="4">
    <location>
        <begin position="8"/>
        <end position="140"/>
    </location>
</feature>
<dbReference type="PANTHER" id="PTHR42756:SF1">
    <property type="entry name" value="TRANSCRIPTIONAL REPRESSOR OF EMRAB OPERON"/>
    <property type="match status" value="1"/>
</dbReference>
<dbReference type="EMBL" id="LJYG01000087">
    <property type="protein sequence ID" value="KRQ09902.1"/>
    <property type="molecule type" value="Genomic_DNA"/>
</dbReference>
<proteinExistence type="predicted"/>
<evidence type="ECO:0000313" key="6">
    <source>
        <dbReference type="Proteomes" id="UP000051936"/>
    </source>
</evidence>
<dbReference type="OrthoDB" id="582199at2"/>
<keyword evidence="6" id="KW-1185">Reference proteome</keyword>
<dbReference type="GO" id="GO:0003677">
    <property type="term" value="F:DNA binding"/>
    <property type="evidence" value="ECO:0007669"/>
    <property type="project" value="UniProtKB-KW"/>
</dbReference>
<name>A0A0R3DNA8_9BRAD</name>
<gene>
    <name evidence="5" type="ORF">AOQ71_20455</name>
</gene>
<dbReference type="SMART" id="SM00347">
    <property type="entry name" value="HTH_MARR"/>
    <property type="match status" value="1"/>
</dbReference>
<dbReference type="GO" id="GO:0003700">
    <property type="term" value="F:DNA-binding transcription factor activity"/>
    <property type="evidence" value="ECO:0007669"/>
    <property type="project" value="InterPro"/>
</dbReference>
<sequence length="161" mass="18288">MTRGSSVDQNFLFTLGELYRLLRVYADKEASRFGITRAQWAVLAKVERSEGMKQSELAELLEMQPITLTRLIDKLCDNDWIERRSDATDRRVKRLYLKKAGRALLGKMSGLKSELTANALDGISPSDAHRLLTQLETIKENVRTAIQTSGAEQARKEQRYG</sequence>
<dbReference type="Pfam" id="PF01047">
    <property type="entry name" value="MarR"/>
    <property type="match status" value="1"/>
</dbReference>
<accession>A0A0R3DNA8</accession>
<dbReference type="STRING" id="989370.AOQ71_20455"/>
<dbReference type="InterPro" id="IPR036390">
    <property type="entry name" value="WH_DNA-bd_sf"/>
</dbReference>